<evidence type="ECO:0008006" key="4">
    <source>
        <dbReference type="Google" id="ProtNLM"/>
    </source>
</evidence>
<dbReference type="Gene3D" id="2.40.160.20">
    <property type="match status" value="1"/>
</dbReference>
<feature type="signal peptide" evidence="1">
    <location>
        <begin position="1"/>
        <end position="19"/>
    </location>
</feature>
<evidence type="ECO:0000256" key="1">
    <source>
        <dbReference type="SAM" id="SignalP"/>
    </source>
</evidence>
<keyword evidence="1" id="KW-0732">Signal</keyword>
<feature type="chain" id="PRO_5045625589" description="Outer membrane protein beta-barrel domain-containing protein" evidence="1">
    <location>
        <begin position="20"/>
        <end position="166"/>
    </location>
</feature>
<reference evidence="2 3" key="1">
    <citation type="submission" date="2023-04" db="EMBL/GenBank/DDBJ databases">
        <title>Draft genome sequence of acteroides sedimenti strain YN3PY1.</title>
        <authorList>
            <person name="Yoshida N."/>
        </authorList>
    </citation>
    <scope>NUCLEOTIDE SEQUENCE [LARGE SCALE GENOMIC DNA]</scope>
    <source>
        <strain evidence="2 3">YN3PY1</strain>
    </source>
</reference>
<keyword evidence="3" id="KW-1185">Reference proteome</keyword>
<dbReference type="RefSeq" id="WP_353332551.1">
    <property type="nucleotide sequence ID" value="NZ_AP028055.1"/>
</dbReference>
<protein>
    <recommendedName>
        <fullName evidence="4">Outer membrane protein beta-barrel domain-containing protein</fullName>
    </recommendedName>
</protein>
<dbReference type="EMBL" id="AP028055">
    <property type="protein sequence ID" value="BEG97995.1"/>
    <property type="molecule type" value="Genomic_DNA"/>
</dbReference>
<accession>A0ABM8I7A6</accession>
<dbReference type="Proteomes" id="UP001496674">
    <property type="component" value="Chromosome"/>
</dbReference>
<evidence type="ECO:0000313" key="3">
    <source>
        <dbReference type="Proteomes" id="UP001496674"/>
    </source>
</evidence>
<evidence type="ECO:0000313" key="2">
    <source>
        <dbReference type="EMBL" id="BEG97995.1"/>
    </source>
</evidence>
<dbReference type="SUPFAM" id="SSF56925">
    <property type="entry name" value="OMPA-like"/>
    <property type="match status" value="1"/>
</dbReference>
<name>A0ABM8I7A6_9BACE</name>
<sequence>MKKLFMSLGLMLITSLTFAQSPLPVGRTQLNAGFGLSEYGLPVYIGFDHSVHRDITVGAELSYRNWNEDWEGHDYDRNVWGISGNANYHFNTILNIPRNWDFYAGLNVGFDVWNSPVGYHGSHTSGLGLGAQIGGRYYFNNKVGINLEVGGGNEFSGGKIGLTIKL</sequence>
<gene>
    <name evidence="2" type="ORF">BSYN_02600</name>
</gene>
<proteinExistence type="predicted"/>
<dbReference type="InterPro" id="IPR011250">
    <property type="entry name" value="OMP/PagP_B-barrel"/>
</dbReference>
<organism evidence="2 3">
    <name type="scientific">Bacteroides sedimenti</name>
    <dbReference type="NCBI Taxonomy" id="2136147"/>
    <lineage>
        <taxon>Bacteria</taxon>
        <taxon>Pseudomonadati</taxon>
        <taxon>Bacteroidota</taxon>
        <taxon>Bacteroidia</taxon>
        <taxon>Bacteroidales</taxon>
        <taxon>Bacteroidaceae</taxon>
        <taxon>Bacteroides</taxon>
    </lineage>
</organism>